<dbReference type="PANTHER" id="PTHR47356">
    <property type="entry name" value="FAD-DEPENDENT MONOOXYGENASE ASQG-RELATED"/>
    <property type="match status" value="1"/>
</dbReference>
<proteinExistence type="inferred from homology"/>
<dbReference type="Gene3D" id="3.50.50.60">
    <property type="entry name" value="FAD/NAD(P)-binding domain"/>
    <property type="match status" value="1"/>
</dbReference>
<dbReference type="InterPro" id="IPR036188">
    <property type="entry name" value="FAD/NAD-bd_sf"/>
</dbReference>
<evidence type="ECO:0000259" key="5">
    <source>
        <dbReference type="Pfam" id="PF01494"/>
    </source>
</evidence>
<evidence type="ECO:0000256" key="3">
    <source>
        <dbReference type="ARBA" id="ARBA00022827"/>
    </source>
</evidence>
<dbReference type="Proteomes" id="UP000696485">
    <property type="component" value="Unassembled WGS sequence"/>
</dbReference>
<keyword evidence="2" id="KW-0285">Flavoprotein</keyword>
<keyword evidence="7" id="KW-1185">Reference proteome</keyword>
<keyword evidence="4" id="KW-0560">Oxidoreductase</keyword>
<comment type="caution">
    <text evidence="6">The sequence shown here is derived from an EMBL/GenBank/DDBJ whole genome shotgun (WGS) entry which is preliminary data.</text>
</comment>
<dbReference type="AlphaFoldDB" id="A0A9P5VHQ6"/>
<dbReference type="Pfam" id="PF01494">
    <property type="entry name" value="FAD_binding_3"/>
    <property type="match status" value="1"/>
</dbReference>
<dbReference type="EMBL" id="JAAAUY010001100">
    <property type="protein sequence ID" value="KAF9324370.1"/>
    <property type="molecule type" value="Genomic_DNA"/>
</dbReference>
<comment type="similarity">
    <text evidence="1">Belongs to the paxM FAD-dependent monooxygenase family.</text>
</comment>
<dbReference type="InterPro" id="IPR002938">
    <property type="entry name" value="FAD-bd"/>
</dbReference>
<reference evidence="6" key="1">
    <citation type="journal article" date="2020" name="Fungal Divers.">
        <title>Resolving the Mortierellaceae phylogeny through synthesis of multi-gene phylogenetics and phylogenomics.</title>
        <authorList>
            <person name="Vandepol N."/>
            <person name="Liber J."/>
            <person name="Desiro A."/>
            <person name="Na H."/>
            <person name="Kennedy M."/>
            <person name="Barry K."/>
            <person name="Grigoriev I.V."/>
            <person name="Miller A.N."/>
            <person name="O'Donnell K."/>
            <person name="Stajich J.E."/>
            <person name="Bonito G."/>
        </authorList>
    </citation>
    <scope>NUCLEOTIDE SEQUENCE</scope>
    <source>
        <strain evidence="6">NVP1</strain>
    </source>
</reference>
<dbReference type="GO" id="GO:0071949">
    <property type="term" value="F:FAD binding"/>
    <property type="evidence" value="ECO:0007669"/>
    <property type="project" value="InterPro"/>
</dbReference>
<dbReference type="GO" id="GO:0004497">
    <property type="term" value="F:monooxygenase activity"/>
    <property type="evidence" value="ECO:0007669"/>
    <property type="project" value="InterPro"/>
</dbReference>
<organism evidence="6 7">
    <name type="scientific">Podila minutissima</name>
    <dbReference type="NCBI Taxonomy" id="64525"/>
    <lineage>
        <taxon>Eukaryota</taxon>
        <taxon>Fungi</taxon>
        <taxon>Fungi incertae sedis</taxon>
        <taxon>Mucoromycota</taxon>
        <taxon>Mortierellomycotina</taxon>
        <taxon>Mortierellomycetes</taxon>
        <taxon>Mortierellales</taxon>
        <taxon>Mortierellaceae</taxon>
        <taxon>Podila</taxon>
    </lineage>
</organism>
<evidence type="ECO:0000313" key="7">
    <source>
        <dbReference type="Proteomes" id="UP000696485"/>
    </source>
</evidence>
<evidence type="ECO:0000313" key="6">
    <source>
        <dbReference type="EMBL" id="KAF9324370.1"/>
    </source>
</evidence>
<keyword evidence="3" id="KW-0274">FAD</keyword>
<evidence type="ECO:0000256" key="1">
    <source>
        <dbReference type="ARBA" id="ARBA00007992"/>
    </source>
</evidence>
<dbReference type="InterPro" id="IPR050562">
    <property type="entry name" value="FAD_mOase_fung"/>
</dbReference>
<name>A0A9P5VHQ6_9FUNG</name>
<accession>A0A9P5VHQ6</accession>
<dbReference type="SUPFAM" id="SSF51905">
    <property type="entry name" value="FAD/NAD(P)-binding domain"/>
    <property type="match status" value="1"/>
</dbReference>
<sequence>MSSNLKILVIGAGLGGLTLAILLEQAGIPFIVIEKRPDISPMGSSISINQAVQPFFEQLGMLQEIEAMSKPIQCMTFLKESMAKIGSLDLYSDALRITDRPSLYRLLLSRISPHNVVLDKKVVDIQQDKNNAIVRCSDGTVLQADIVVGADGAYSSVRRCLFRDLEVKGLLPKVDKLPLSVDQQCLVDLKQETSDMMVVVGKDKPYSWWLIPLKGNRLAWRVTYNMPSVELRPGYLVSSSDWGPDRVDEMIEACRDFVCPYGGTLGDIFDQTPRGRISQVLLEEKGAAQAMLDAISLANMLYEIPTTSMSDIQTVFEAYRNERAALGKAAVQGSRQMGRWSSGRTWSESVVRTMFLNMVPAKVQQHIADKIFYVRPQATFLPFVEDKGSYKAKPQKPSARMRTLTGPCLRHQARPECV</sequence>
<dbReference type="PRINTS" id="PR00420">
    <property type="entry name" value="RNGMNOXGNASE"/>
</dbReference>
<dbReference type="PANTHER" id="PTHR47356:SF2">
    <property type="entry name" value="FAD-BINDING DOMAIN-CONTAINING PROTEIN-RELATED"/>
    <property type="match status" value="1"/>
</dbReference>
<evidence type="ECO:0000256" key="4">
    <source>
        <dbReference type="ARBA" id="ARBA00023002"/>
    </source>
</evidence>
<evidence type="ECO:0000256" key="2">
    <source>
        <dbReference type="ARBA" id="ARBA00022630"/>
    </source>
</evidence>
<protein>
    <recommendedName>
        <fullName evidence="5">FAD-binding domain-containing protein</fullName>
    </recommendedName>
</protein>
<gene>
    <name evidence="6" type="ORF">BG006_000625</name>
</gene>
<feature type="domain" description="FAD-binding" evidence="5">
    <location>
        <begin position="6"/>
        <end position="224"/>
    </location>
</feature>